<evidence type="ECO:0000313" key="1">
    <source>
        <dbReference type="EMBL" id="SDO87857.1"/>
    </source>
</evidence>
<dbReference type="Pfam" id="PF11452">
    <property type="entry name" value="DUF3000"/>
    <property type="match status" value="1"/>
</dbReference>
<gene>
    <name evidence="1" type="ORF">SAMN04489867_0831</name>
</gene>
<reference evidence="2" key="1">
    <citation type="submission" date="2016-10" db="EMBL/GenBank/DDBJ databases">
        <authorList>
            <person name="Varghese N."/>
            <person name="Submissions S."/>
        </authorList>
    </citation>
    <scope>NUCLEOTIDE SEQUENCE [LARGE SCALE GENOMIC DNA]</scope>
    <source>
        <strain evidence="2">DSM 22329</strain>
    </source>
</reference>
<organism evidence="1 2">
    <name type="scientific">Pedococcus dokdonensis</name>
    <dbReference type="NCBI Taxonomy" id="443156"/>
    <lineage>
        <taxon>Bacteria</taxon>
        <taxon>Bacillati</taxon>
        <taxon>Actinomycetota</taxon>
        <taxon>Actinomycetes</taxon>
        <taxon>Micrococcales</taxon>
        <taxon>Intrasporangiaceae</taxon>
        <taxon>Pedococcus</taxon>
    </lineage>
</organism>
<name>A0A1H0N582_9MICO</name>
<dbReference type="AlphaFoldDB" id="A0A1H0N582"/>
<proteinExistence type="predicted"/>
<dbReference type="STRING" id="443156.SAMN04489867_0831"/>
<evidence type="ECO:0000313" key="2">
    <source>
        <dbReference type="Proteomes" id="UP000199077"/>
    </source>
</evidence>
<keyword evidence="2" id="KW-1185">Reference proteome</keyword>
<sequence length="205" mass="21717">MIPGPSAYPLMVGSRTVPGDQSPEFAQALSDLRGARLRPEIRLTEVPAPQRIAPYAVALTAEVVGAAADEDELASGRFVLLHDPSVPDPWDGAWRAVTFARAELEPELANDPMLGAVGWSWLTDALETHHLGYTAEAGTVTRVVSESFAGLSDRPASVEMEVRASWTPVAGNVGAHLVAWSDLLCTIAGLPPLPEGVIALPGPRR</sequence>
<evidence type="ECO:0008006" key="3">
    <source>
        <dbReference type="Google" id="ProtNLM"/>
    </source>
</evidence>
<dbReference type="EMBL" id="LT629711">
    <property type="protein sequence ID" value="SDO87857.1"/>
    <property type="molecule type" value="Genomic_DNA"/>
</dbReference>
<protein>
    <recommendedName>
        <fullName evidence="3">DUF3000 domain-containing protein</fullName>
    </recommendedName>
</protein>
<accession>A0A1H0N582</accession>
<dbReference type="InterPro" id="IPR021555">
    <property type="entry name" value="DUF3000"/>
</dbReference>
<dbReference type="Proteomes" id="UP000199077">
    <property type="component" value="Chromosome I"/>
</dbReference>